<feature type="region of interest" description="Disordered" evidence="10">
    <location>
        <begin position="442"/>
        <end position="535"/>
    </location>
</feature>
<evidence type="ECO:0000256" key="2">
    <source>
        <dbReference type="ARBA" id="ARBA00022741"/>
    </source>
</evidence>
<dbReference type="InterPro" id="IPR022941">
    <property type="entry name" value="SRP54"/>
</dbReference>
<dbReference type="PANTHER" id="PTHR11564">
    <property type="entry name" value="SIGNAL RECOGNITION PARTICLE 54K PROTEIN SRP54"/>
    <property type="match status" value="1"/>
</dbReference>
<dbReference type="InterPro" id="IPR013822">
    <property type="entry name" value="Signal_recog_particl_SRP54_hlx"/>
</dbReference>
<dbReference type="SUPFAM" id="SSF47446">
    <property type="entry name" value="Signal peptide-binding domain"/>
    <property type="match status" value="1"/>
</dbReference>
<comment type="catalytic activity">
    <reaction evidence="8 9">
        <text>GTP + H2O = GDP + phosphate + H(+)</text>
        <dbReference type="Rhea" id="RHEA:19669"/>
        <dbReference type="ChEBI" id="CHEBI:15377"/>
        <dbReference type="ChEBI" id="CHEBI:15378"/>
        <dbReference type="ChEBI" id="CHEBI:37565"/>
        <dbReference type="ChEBI" id="CHEBI:43474"/>
        <dbReference type="ChEBI" id="CHEBI:58189"/>
        <dbReference type="EC" id="3.6.5.4"/>
    </reaction>
</comment>
<dbReference type="InterPro" id="IPR042101">
    <property type="entry name" value="SRP54_N_sf"/>
</dbReference>
<dbReference type="RefSeq" id="WP_114127973.1">
    <property type="nucleotide sequence ID" value="NZ_QOUI01000013.1"/>
</dbReference>
<comment type="similarity">
    <text evidence="1 9">Belongs to the GTP-binding SRP family. SRP54 subfamily.</text>
</comment>
<dbReference type="PANTHER" id="PTHR11564:SF5">
    <property type="entry name" value="SIGNAL RECOGNITION PARTICLE SUBUNIT SRP54"/>
    <property type="match status" value="1"/>
</dbReference>
<dbReference type="SUPFAM" id="SSF52540">
    <property type="entry name" value="P-loop containing nucleoside triphosphate hydrolases"/>
    <property type="match status" value="1"/>
</dbReference>
<evidence type="ECO:0000256" key="5">
    <source>
        <dbReference type="ARBA" id="ARBA00023134"/>
    </source>
</evidence>
<evidence type="ECO:0000256" key="3">
    <source>
        <dbReference type="ARBA" id="ARBA00022801"/>
    </source>
</evidence>
<dbReference type="GO" id="GO:0008312">
    <property type="term" value="F:7S RNA binding"/>
    <property type="evidence" value="ECO:0007669"/>
    <property type="project" value="InterPro"/>
</dbReference>
<protein>
    <recommendedName>
        <fullName evidence="9">Signal recognition particle protein</fullName>
        <ecNumber evidence="9">3.6.5.4</ecNumber>
    </recommendedName>
    <alternativeName>
        <fullName evidence="9">Fifty-four homolog</fullName>
    </alternativeName>
</protein>
<dbReference type="SMART" id="SM00382">
    <property type="entry name" value="AAA"/>
    <property type="match status" value="1"/>
</dbReference>
<keyword evidence="5 9" id="KW-0342">GTP-binding</keyword>
<keyword evidence="9" id="KW-0963">Cytoplasm</keyword>
<keyword evidence="13" id="KW-1185">Reference proteome</keyword>
<evidence type="ECO:0000259" key="11">
    <source>
        <dbReference type="PROSITE" id="PS00300"/>
    </source>
</evidence>
<keyword evidence="7 9" id="KW-0687">Ribonucleoprotein</keyword>
<evidence type="ECO:0000256" key="7">
    <source>
        <dbReference type="ARBA" id="ARBA00023274"/>
    </source>
</evidence>
<dbReference type="GO" id="GO:0003924">
    <property type="term" value="F:GTPase activity"/>
    <property type="evidence" value="ECO:0007669"/>
    <property type="project" value="UniProtKB-UniRule"/>
</dbReference>
<comment type="caution">
    <text evidence="12">The sequence shown here is derived from an EMBL/GenBank/DDBJ whole genome shotgun (WGS) entry which is preliminary data.</text>
</comment>
<dbReference type="HAMAP" id="MF_00306">
    <property type="entry name" value="SRP54"/>
    <property type="match status" value="1"/>
</dbReference>
<dbReference type="GO" id="GO:0048500">
    <property type="term" value="C:signal recognition particle"/>
    <property type="evidence" value="ECO:0007669"/>
    <property type="project" value="UniProtKB-UniRule"/>
</dbReference>
<dbReference type="GO" id="GO:0006614">
    <property type="term" value="P:SRP-dependent cotranslational protein targeting to membrane"/>
    <property type="evidence" value="ECO:0007669"/>
    <property type="project" value="InterPro"/>
</dbReference>
<dbReference type="Proteomes" id="UP000252770">
    <property type="component" value="Unassembled WGS sequence"/>
</dbReference>
<evidence type="ECO:0000256" key="1">
    <source>
        <dbReference type="ARBA" id="ARBA00005450"/>
    </source>
</evidence>
<dbReference type="NCBIfam" id="TIGR00959">
    <property type="entry name" value="ffh"/>
    <property type="match status" value="1"/>
</dbReference>
<feature type="binding site" evidence="9">
    <location>
        <begin position="107"/>
        <end position="114"/>
    </location>
    <ligand>
        <name>GTP</name>
        <dbReference type="ChEBI" id="CHEBI:37565"/>
    </ligand>
</feature>
<comment type="function">
    <text evidence="9">Involved in targeting and insertion of nascent membrane proteins into the cytoplasmic membrane. Binds to the hydrophobic signal sequence of the ribosome-nascent chain (RNC) as it emerges from the ribosomes. The SRP-RNC complex is then targeted to the cytoplasmic membrane where it interacts with the SRP receptor FtsY.</text>
</comment>
<evidence type="ECO:0000256" key="8">
    <source>
        <dbReference type="ARBA" id="ARBA00048027"/>
    </source>
</evidence>
<gene>
    <name evidence="9" type="primary">ffh</name>
    <name evidence="12" type="ORF">DT076_17380</name>
</gene>
<dbReference type="CDD" id="cd18539">
    <property type="entry name" value="SRP_G"/>
    <property type="match status" value="1"/>
</dbReference>
<dbReference type="InterPro" id="IPR004780">
    <property type="entry name" value="SRP"/>
</dbReference>
<keyword evidence="2 9" id="KW-0547">Nucleotide-binding</keyword>
<dbReference type="InterPro" id="IPR027417">
    <property type="entry name" value="P-loop_NTPase"/>
</dbReference>
<evidence type="ECO:0000313" key="12">
    <source>
        <dbReference type="EMBL" id="RCK68160.1"/>
    </source>
</evidence>
<name>A0A367YQU5_9ACTN</name>
<accession>A0A367YQU5</accession>
<dbReference type="Gene3D" id="1.20.120.140">
    <property type="entry name" value="Signal recognition particle SRP54, nucleotide-binding domain"/>
    <property type="match status" value="1"/>
</dbReference>
<keyword evidence="4 9" id="KW-0694">RNA-binding</keyword>
<evidence type="ECO:0000256" key="6">
    <source>
        <dbReference type="ARBA" id="ARBA00023135"/>
    </source>
</evidence>
<dbReference type="Gene3D" id="3.40.50.300">
    <property type="entry name" value="P-loop containing nucleotide triphosphate hydrolases"/>
    <property type="match status" value="1"/>
</dbReference>
<sequence>MFDTLQDRLNSAFKSLRGKGRLTEADIDATCREIRIALLEADVNLSVVKEFVGAVKHRARGTELSGALNPSQQIIKIVDEELVAILGGETRTIRFAKKPPTVIMLAGLQGAGKTTLAGKLGRWLREQGHSPLLVAADLQRPNAVNQLQVVGERAGVHVFAPEPGVTTAGGADQPTGDPVLVARRAMYHAQQKLYDVVVVDTAGRLGVDEELMRQAAAIKAEVRPQETLFVVDAMIGQDAVNTARAFAEGVGFDGVVLTKLDGDARGGAALSIAKVTGRPIMFASNGEQLTDFDVFHPDRMASRILGMGDVLTLIEQAERTFDAEQSAKAAAKLQSKGGSDFGLADFLQQMQMVRKMGPLSKIFGMLPGMGEMKDQIANIDEREVDRIEAIIQSMTPAERDDPKILNGSRRARIARGSGVEVSDVNNLVNRFMEARKVMSQLAGGSMPGMPPVPGLPGGSGGGGGARKGKQQAKRKKAGKGVSGNPAKRREQGRPSAPAADGAAAFGQLPKGPQDAQQAMADFDLPPELRKMFDKR</sequence>
<comment type="subcellular location">
    <subcellularLocation>
        <location evidence="9">Cytoplasm</location>
    </subcellularLocation>
    <text evidence="9">The SRP-RNC complex is targeted to the cytoplasmic membrane.</text>
</comment>
<dbReference type="InterPro" id="IPR004125">
    <property type="entry name" value="Signal_recog_particle_SRP54_M"/>
</dbReference>
<dbReference type="SMART" id="SM00963">
    <property type="entry name" value="SRP54_N"/>
    <property type="match status" value="1"/>
</dbReference>
<evidence type="ECO:0000256" key="4">
    <source>
        <dbReference type="ARBA" id="ARBA00022884"/>
    </source>
</evidence>
<organism evidence="12 13">
    <name type="scientific">Desertihabitans brevis</name>
    <dbReference type="NCBI Taxonomy" id="2268447"/>
    <lineage>
        <taxon>Bacteria</taxon>
        <taxon>Bacillati</taxon>
        <taxon>Actinomycetota</taxon>
        <taxon>Actinomycetes</taxon>
        <taxon>Propionibacteriales</taxon>
        <taxon>Propionibacteriaceae</taxon>
        <taxon>Desertihabitans</taxon>
    </lineage>
</organism>
<dbReference type="Pfam" id="PF02978">
    <property type="entry name" value="SRP_SPB"/>
    <property type="match status" value="1"/>
</dbReference>
<feature type="binding site" evidence="9">
    <location>
        <begin position="200"/>
        <end position="204"/>
    </location>
    <ligand>
        <name>GTP</name>
        <dbReference type="ChEBI" id="CHEBI:37565"/>
    </ligand>
</feature>
<comment type="subunit">
    <text evidence="9">Part of the signal recognition particle protein translocation system, which is composed of SRP and FtsY.</text>
</comment>
<dbReference type="Gene3D" id="1.10.260.30">
    <property type="entry name" value="Signal recognition particle, SRP54 subunit, M-domain"/>
    <property type="match status" value="1"/>
</dbReference>
<keyword evidence="6 9" id="KW-0733">Signal recognition particle</keyword>
<evidence type="ECO:0000256" key="9">
    <source>
        <dbReference type="HAMAP-Rule" id="MF_00306"/>
    </source>
</evidence>
<evidence type="ECO:0000313" key="13">
    <source>
        <dbReference type="Proteomes" id="UP000252770"/>
    </source>
</evidence>
<dbReference type="PROSITE" id="PS00300">
    <property type="entry name" value="SRP54"/>
    <property type="match status" value="1"/>
</dbReference>
<dbReference type="Pfam" id="PF02881">
    <property type="entry name" value="SRP54_N"/>
    <property type="match status" value="1"/>
</dbReference>
<dbReference type="InterPro" id="IPR003593">
    <property type="entry name" value="AAA+_ATPase"/>
</dbReference>
<keyword evidence="3 9" id="KW-0378">Hydrolase</keyword>
<reference evidence="12 13" key="1">
    <citation type="submission" date="2018-07" db="EMBL/GenBank/DDBJ databases">
        <title>Desertimonas flava gen. nov. sp. nov.</title>
        <authorList>
            <person name="Liu S."/>
        </authorList>
    </citation>
    <scope>NUCLEOTIDE SEQUENCE [LARGE SCALE GENOMIC DNA]</scope>
    <source>
        <strain evidence="12 13">16Sb5-5</strain>
    </source>
</reference>
<evidence type="ECO:0000256" key="10">
    <source>
        <dbReference type="SAM" id="MobiDB-lite"/>
    </source>
</evidence>
<feature type="compositionally biased region" description="Basic residues" evidence="10">
    <location>
        <begin position="466"/>
        <end position="478"/>
    </location>
</feature>
<dbReference type="SMART" id="SM00962">
    <property type="entry name" value="SRP54"/>
    <property type="match status" value="1"/>
</dbReference>
<feature type="domain" description="SRP54-type proteins GTP-binding" evidence="11">
    <location>
        <begin position="279"/>
        <end position="292"/>
    </location>
</feature>
<dbReference type="InterPro" id="IPR036891">
    <property type="entry name" value="Signal_recog_part_SRP54_M_sf"/>
</dbReference>
<feature type="binding site" evidence="9">
    <location>
        <begin position="258"/>
        <end position="261"/>
    </location>
    <ligand>
        <name>GTP</name>
        <dbReference type="ChEBI" id="CHEBI:37565"/>
    </ligand>
</feature>
<comment type="domain">
    <text evidence="9">Composed of three domains: the N-terminal N domain, which is responsible for interactions with the ribosome, the central G domain, which binds GTP, and the C-terminal M domain, which binds the RNA and the signal sequence of the RNC.</text>
</comment>
<proteinExistence type="inferred from homology"/>
<dbReference type="InterPro" id="IPR000897">
    <property type="entry name" value="SRP54_GTPase_dom"/>
</dbReference>
<feature type="compositionally biased region" description="Gly residues" evidence="10">
    <location>
        <begin position="455"/>
        <end position="465"/>
    </location>
</feature>
<dbReference type="Pfam" id="PF00448">
    <property type="entry name" value="SRP54"/>
    <property type="match status" value="1"/>
</dbReference>
<dbReference type="AlphaFoldDB" id="A0A367YQU5"/>
<dbReference type="EMBL" id="QOUI01000013">
    <property type="protein sequence ID" value="RCK68160.1"/>
    <property type="molecule type" value="Genomic_DNA"/>
</dbReference>
<dbReference type="GO" id="GO:0005525">
    <property type="term" value="F:GTP binding"/>
    <property type="evidence" value="ECO:0007669"/>
    <property type="project" value="UniProtKB-UniRule"/>
</dbReference>
<dbReference type="EC" id="3.6.5.4" evidence="9"/>
<feature type="compositionally biased region" description="Basic and acidic residues" evidence="10">
    <location>
        <begin position="526"/>
        <end position="535"/>
    </location>
</feature>